<comment type="caution">
    <text evidence="1">The sequence shown here is derived from an EMBL/GenBank/DDBJ whole genome shotgun (WGS) entry which is preliminary data.</text>
</comment>
<gene>
    <name evidence="1" type="ORF">F383_18734</name>
</gene>
<reference evidence="2" key="1">
    <citation type="submission" date="2014-09" db="EMBL/GenBank/DDBJ databases">
        <authorList>
            <person name="Mudge J."/>
            <person name="Ramaraj T."/>
            <person name="Lindquist I.E."/>
            <person name="Bharti A.K."/>
            <person name="Sundararajan A."/>
            <person name="Cameron C.T."/>
            <person name="Woodward J.E."/>
            <person name="May G.D."/>
            <person name="Brubaker C."/>
            <person name="Broadhvest J."/>
            <person name="Wilkins T.A."/>
        </authorList>
    </citation>
    <scope>NUCLEOTIDE SEQUENCE</scope>
    <source>
        <strain evidence="2">cv. AKA8401</strain>
    </source>
</reference>
<keyword evidence="2" id="KW-1185">Reference proteome</keyword>
<proteinExistence type="predicted"/>
<evidence type="ECO:0000313" key="2">
    <source>
        <dbReference type="Proteomes" id="UP000032142"/>
    </source>
</evidence>
<sequence length="18" mass="2134">MILILCIFGYVLSSFWEV</sequence>
<dbReference type="AlphaFoldDB" id="A0A0B0ME11"/>
<name>A0A0B0ME11_GOSAR</name>
<evidence type="ECO:0000313" key="1">
    <source>
        <dbReference type="EMBL" id="KHG00368.1"/>
    </source>
</evidence>
<dbReference type="Proteomes" id="UP000032142">
    <property type="component" value="Unassembled WGS sequence"/>
</dbReference>
<dbReference type="EMBL" id="JRRC01126032">
    <property type="protein sequence ID" value="KHG00368.1"/>
    <property type="molecule type" value="Genomic_DNA"/>
</dbReference>
<organism evidence="1 2">
    <name type="scientific">Gossypium arboreum</name>
    <name type="common">Tree cotton</name>
    <name type="synonym">Gossypium nanking</name>
    <dbReference type="NCBI Taxonomy" id="29729"/>
    <lineage>
        <taxon>Eukaryota</taxon>
        <taxon>Viridiplantae</taxon>
        <taxon>Streptophyta</taxon>
        <taxon>Embryophyta</taxon>
        <taxon>Tracheophyta</taxon>
        <taxon>Spermatophyta</taxon>
        <taxon>Magnoliopsida</taxon>
        <taxon>eudicotyledons</taxon>
        <taxon>Gunneridae</taxon>
        <taxon>Pentapetalae</taxon>
        <taxon>rosids</taxon>
        <taxon>malvids</taxon>
        <taxon>Malvales</taxon>
        <taxon>Malvaceae</taxon>
        <taxon>Malvoideae</taxon>
        <taxon>Gossypium</taxon>
    </lineage>
</organism>
<accession>A0A0B0ME11</accession>
<protein>
    <submittedName>
        <fullName evidence="1">Uncharacterized protein</fullName>
    </submittedName>
</protein>